<proteinExistence type="predicted"/>
<accession>A0A0A9G4V2</accession>
<reference evidence="1" key="2">
    <citation type="journal article" date="2015" name="Data Brief">
        <title>Shoot transcriptome of the giant reed, Arundo donax.</title>
        <authorList>
            <person name="Barrero R.A."/>
            <person name="Guerrero F.D."/>
            <person name="Moolhuijzen P."/>
            <person name="Goolsby J.A."/>
            <person name="Tidwell J."/>
            <person name="Bellgard S.E."/>
            <person name="Bellgard M.I."/>
        </authorList>
    </citation>
    <scope>NUCLEOTIDE SEQUENCE</scope>
    <source>
        <tissue evidence="1">Shoot tissue taken approximately 20 cm above the soil surface</tissue>
    </source>
</reference>
<name>A0A0A9G4V2_ARUDO</name>
<reference evidence="1" key="1">
    <citation type="submission" date="2014-09" db="EMBL/GenBank/DDBJ databases">
        <authorList>
            <person name="Magalhaes I.L.F."/>
            <person name="Oliveira U."/>
            <person name="Santos F.R."/>
            <person name="Vidigal T.H.D.A."/>
            <person name="Brescovit A.D."/>
            <person name="Santos A.J."/>
        </authorList>
    </citation>
    <scope>NUCLEOTIDE SEQUENCE</scope>
    <source>
        <tissue evidence="1">Shoot tissue taken approximately 20 cm above the soil surface</tissue>
    </source>
</reference>
<protein>
    <submittedName>
        <fullName evidence="1">Uncharacterized protein</fullName>
    </submittedName>
</protein>
<dbReference type="AlphaFoldDB" id="A0A0A9G4V2"/>
<sequence>MLIQLQKSQLQKRVFRLQRLSQHHIIPQDADLAQRLAL</sequence>
<evidence type="ECO:0000313" key="1">
    <source>
        <dbReference type="EMBL" id="JAE15663.1"/>
    </source>
</evidence>
<dbReference type="EMBL" id="GBRH01182233">
    <property type="protein sequence ID" value="JAE15663.1"/>
    <property type="molecule type" value="Transcribed_RNA"/>
</dbReference>
<organism evidence="1">
    <name type="scientific">Arundo donax</name>
    <name type="common">Giant reed</name>
    <name type="synonym">Donax arundinaceus</name>
    <dbReference type="NCBI Taxonomy" id="35708"/>
    <lineage>
        <taxon>Eukaryota</taxon>
        <taxon>Viridiplantae</taxon>
        <taxon>Streptophyta</taxon>
        <taxon>Embryophyta</taxon>
        <taxon>Tracheophyta</taxon>
        <taxon>Spermatophyta</taxon>
        <taxon>Magnoliopsida</taxon>
        <taxon>Liliopsida</taxon>
        <taxon>Poales</taxon>
        <taxon>Poaceae</taxon>
        <taxon>PACMAD clade</taxon>
        <taxon>Arundinoideae</taxon>
        <taxon>Arundineae</taxon>
        <taxon>Arundo</taxon>
    </lineage>
</organism>